<reference evidence="1 2" key="1">
    <citation type="journal article" date="2021" name="Elife">
        <title>Chloroplast acquisition without the gene transfer in kleptoplastic sea slugs, Plakobranchus ocellatus.</title>
        <authorList>
            <person name="Maeda T."/>
            <person name="Takahashi S."/>
            <person name="Yoshida T."/>
            <person name="Shimamura S."/>
            <person name="Takaki Y."/>
            <person name="Nagai Y."/>
            <person name="Toyoda A."/>
            <person name="Suzuki Y."/>
            <person name="Arimoto A."/>
            <person name="Ishii H."/>
            <person name="Satoh N."/>
            <person name="Nishiyama T."/>
            <person name="Hasebe M."/>
            <person name="Maruyama T."/>
            <person name="Minagawa J."/>
            <person name="Obokata J."/>
            <person name="Shigenobu S."/>
        </authorList>
    </citation>
    <scope>NUCLEOTIDE SEQUENCE [LARGE SCALE GENOMIC DNA]</scope>
</reference>
<organism evidence="1 2">
    <name type="scientific">Plakobranchus ocellatus</name>
    <dbReference type="NCBI Taxonomy" id="259542"/>
    <lineage>
        <taxon>Eukaryota</taxon>
        <taxon>Metazoa</taxon>
        <taxon>Spiralia</taxon>
        <taxon>Lophotrochozoa</taxon>
        <taxon>Mollusca</taxon>
        <taxon>Gastropoda</taxon>
        <taxon>Heterobranchia</taxon>
        <taxon>Euthyneura</taxon>
        <taxon>Panpulmonata</taxon>
        <taxon>Sacoglossa</taxon>
        <taxon>Placobranchoidea</taxon>
        <taxon>Plakobranchidae</taxon>
        <taxon>Plakobranchus</taxon>
    </lineage>
</organism>
<sequence length="264" mass="29603">MSSSFGVVTFNTDRLLSKKEKERVALPVLLCPSPSTSHTHSLTHTHTTETKLDLWLSGQIERECNTNSVASGSIIGQFLQVAAKTRTQICEGWRRSNCYRSLNSRDDCQGGRQMWWRPRGLSLSSRPEPCRGKAFRRRFESPHTPKTLGAMGLHRMVLYLVGHTRMKLVYQAAGLGQIFRVGYGCGMRIPPHHPMTHPHSPDRMAKEHCPISEADDCHHVLTSPKSAFANMTFSLKGDLKLLGLRSITCSVGSRLRIRTQQEPG</sequence>
<comment type="caution">
    <text evidence="1">The sequence shown here is derived from an EMBL/GenBank/DDBJ whole genome shotgun (WGS) entry which is preliminary data.</text>
</comment>
<dbReference type="Proteomes" id="UP000735302">
    <property type="component" value="Unassembled WGS sequence"/>
</dbReference>
<gene>
    <name evidence="1" type="ORF">PoB_005697500</name>
</gene>
<evidence type="ECO:0000313" key="1">
    <source>
        <dbReference type="EMBL" id="GFO30470.1"/>
    </source>
</evidence>
<name>A0AAV4CFI5_9GAST</name>
<dbReference type="AlphaFoldDB" id="A0AAV4CFI5"/>
<protein>
    <submittedName>
        <fullName evidence="1">Uncharacterized protein</fullName>
    </submittedName>
</protein>
<evidence type="ECO:0000313" key="2">
    <source>
        <dbReference type="Proteomes" id="UP000735302"/>
    </source>
</evidence>
<proteinExistence type="predicted"/>
<keyword evidence="2" id="KW-1185">Reference proteome</keyword>
<dbReference type="EMBL" id="BLXT01006238">
    <property type="protein sequence ID" value="GFO30470.1"/>
    <property type="molecule type" value="Genomic_DNA"/>
</dbReference>
<accession>A0AAV4CFI5</accession>